<proteinExistence type="predicted"/>
<evidence type="ECO:0000313" key="3">
    <source>
        <dbReference type="WBParaSite" id="HNAJ_0001204001-mRNA-1"/>
    </source>
</evidence>
<evidence type="ECO:0000313" key="2">
    <source>
        <dbReference type="Proteomes" id="UP000278807"/>
    </source>
</evidence>
<organism evidence="3">
    <name type="scientific">Rodentolepis nana</name>
    <name type="common">Dwarf tapeworm</name>
    <name type="synonym">Hymenolepis nana</name>
    <dbReference type="NCBI Taxonomy" id="102285"/>
    <lineage>
        <taxon>Eukaryota</taxon>
        <taxon>Metazoa</taxon>
        <taxon>Spiralia</taxon>
        <taxon>Lophotrochozoa</taxon>
        <taxon>Platyhelminthes</taxon>
        <taxon>Cestoda</taxon>
        <taxon>Eucestoda</taxon>
        <taxon>Cyclophyllidea</taxon>
        <taxon>Hymenolepididae</taxon>
        <taxon>Rodentolepis</taxon>
    </lineage>
</organism>
<accession>A0A0R3TW17</accession>
<sequence>MSTMAMRLPHKAQYSILVRKGDKYWGSSFEKHVGIMPDGQPIIAHEINKNEYMHFNTRMDYIGYVLAYLFGDENISTDEKIVSFMTEHEAVPVKSLPEHPKLKAINAYPWEIANAVKLIVPQLHIFEMKGVGELIKRIPSVLPKSAYPECQ</sequence>
<dbReference type="InterPro" id="IPR036390">
    <property type="entry name" value="WH_DNA-bd_sf"/>
</dbReference>
<dbReference type="EMBL" id="UZAE01013978">
    <property type="protein sequence ID" value="VDO12008.1"/>
    <property type="molecule type" value="Genomic_DNA"/>
</dbReference>
<protein>
    <submittedName>
        <fullName evidence="3">Beta-lactamase domain-containing protein</fullName>
    </submittedName>
</protein>
<dbReference type="WBParaSite" id="HNAJ_0001204001-mRNA-1">
    <property type="protein sequence ID" value="HNAJ_0001204001-mRNA-1"/>
    <property type="gene ID" value="HNAJ_0001204001"/>
</dbReference>
<dbReference type="SUPFAM" id="SSF46785">
    <property type="entry name" value="Winged helix' DNA-binding domain"/>
    <property type="match status" value="1"/>
</dbReference>
<reference evidence="1 2" key="2">
    <citation type="submission" date="2018-11" db="EMBL/GenBank/DDBJ databases">
        <authorList>
            <consortium name="Pathogen Informatics"/>
        </authorList>
    </citation>
    <scope>NUCLEOTIDE SEQUENCE [LARGE SCALE GENOMIC DNA]</scope>
</reference>
<reference evidence="3" key="1">
    <citation type="submission" date="2017-02" db="UniProtKB">
        <authorList>
            <consortium name="WormBaseParasite"/>
        </authorList>
    </citation>
    <scope>IDENTIFICATION</scope>
</reference>
<keyword evidence="2" id="KW-1185">Reference proteome</keyword>
<dbReference type="AlphaFoldDB" id="A0A0R3TW17"/>
<name>A0A0R3TW17_RODNA</name>
<gene>
    <name evidence="1" type="ORF">HNAJ_LOCUS12029</name>
</gene>
<dbReference type="Proteomes" id="UP000278807">
    <property type="component" value="Unassembled WGS sequence"/>
</dbReference>
<evidence type="ECO:0000313" key="1">
    <source>
        <dbReference type="EMBL" id="VDO12008.1"/>
    </source>
</evidence>
<dbReference type="OrthoDB" id="439993at2759"/>